<evidence type="ECO:0000313" key="2">
    <source>
        <dbReference type="EMBL" id="GAA3803125.1"/>
    </source>
</evidence>
<gene>
    <name evidence="2" type="ORF">GCM10022403_041450</name>
</gene>
<organism evidence="2 3">
    <name type="scientific">Streptomyces coacervatus</name>
    <dbReference type="NCBI Taxonomy" id="647381"/>
    <lineage>
        <taxon>Bacteria</taxon>
        <taxon>Bacillati</taxon>
        <taxon>Actinomycetota</taxon>
        <taxon>Actinomycetes</taxon>
        <taxon>Kitasatosporales</taxon>
        <taxon>Streptomycetaceae</taxon>
        <taxon>Streptomyces</taxon>
    </lineage>
</organism>
<evidence type="ECO:0000313" key="3">
    <source>
        <dbReference type="Proteomes" id="UP001501009"/>
    </source>
</evidence>
<proteinExistence type="predicted"/>
<dbReference type="EMBL" id="BAABDE010000018">
    <property type="protein sequence ID" value="GAA3803125.1"/>
    <property type="molecule type" value="Genomic_DNA"/>
</dbReference>
<evidence type="ECO:0000256" key="1">
    <source>
        <dbReference type="SAM" id="MobiDB-lite"/>
    </source>
</evidence>
<dbReference type="Proteomes" id="UP001501009">
    <property type="component" value="Unassembled WGS sequence"/>
</dbReference>
<keyword evidence="3" id="KW-1185">Reference proteome</keyword>
<sequence length="103" mass="11866">MDAPRPHTNPDSDYQVCRICPSLRFPREDFVIYDRPNRECPFNQADGYRYTAEGTPACVHPHKIGLEPDRIAPTYTPEPPGEEAATPSPGRRWRGWRPSFRAR</sequence>
<accession>A0ABP7HV79</accession>
<protein>
    <submittedName>
        <fullName evidence="2">Uncharacterized protein</fullName>
    </submittedName>
</protein>
<feature type="compositionally biased region" description="Basic residues" evidence="1">
    <location>
        <begin position="91"/>
        <end position="103"/>
    </location>
</feature>
<comment type="caution">
    <text evidence="2">The sequence shown here is derived from an EMBL/GenBank/DDBJ whole genome shotgun (WGS) entry which is preliminary data.</text>
</comment>
<feature type="region of interest" description="Disordered" evidence="1">
    <location>
        <begin position="69"/>
        <end position="103"/>
    </location>
</feature>
<reference evidence="3" key="1">
    <citation type="journal article" date="2019" name="Int. J. Syst. Evol. Microbiol.">
        <title>The Global Catalogue of Microorganisms (GCM) 10K type strain sequencing project: providing services to taxonomists for standard genome sequencing and annotation.</title>
        <authorList>
            <consortium name="The Broad Institute Genomics Platform"/>
            <consortium name="The Broad Institute Genome Sequencing Center for Infectious Disease"/>
            <person name="Wu L."/>
            <person name="Ma J."/>
        </authorList>
    </citation>
    <scope>NUCLEOTIDE SEQUENCE [LARGE SCALE GENOMIC DNA]</scope>
    <source>
        <strain evidence="3">JCM 17138</strain>
    </source>
</reference>
<name>A0ABP7HV79_9ACTN</name>